<feature type="compositionally biased region" description="Low complexity" evidence="1">
    <location>
        <begin position="231"/>
        <end position="240"/>
    </location>
</feature>
<evidence type="ECO:0000256" key="1">
    <source>
        <dbReference type="SAM" id="MobiDB-lite"/>
    </source>
</evidence>
<feature type="compositionally biased region" description="Basic and acidic residues" evidence="1">
    <location>
        <begin position="103"/>
        <end position="113"/>
    </location>
</feature>
<feature type="region of interest" description="Disordered" evidence="1">
    <location>
        <begin position="270"/>
        <end position="316"/>
    </location>
</feature>
<reference evidence="2 3" key="1">
    <citation type="submission" date="2014-11" db="EMBL/GenBank/DDBJ databases">
        <authorList>
            <person name="Zhu J."/>
            <person name="Qi W."/>
            <person name="Song R."/>
        </authorList>
    </citation>
    <scope>NUCLEOTIDE SEQUENCE [LARGE SCALE GENOMIC DNA]</scope>
</reference>
<proteinExistence type="predicted"/>
<feature type="compositionally biased region" description="Low complexity" evidence="1">
    <location>
        <begin position="289"/>
        <end position="301"/>
    </location>
</feature>
<gene>
    <name evidence="2" type="ORF">Vbra_18147</name>
</gene>
<dbReference type="Proteomes" id="UP000041254">
    <property type="component" value="Unassembled WGS sequence"/>
</dbReference>
<dbReference type="InParanoid" id="A0A0G4GKQ1"/>
<feature type="region of interest" description="Disordered" evidence="1">
    <location>
        <begin position="227"/>
        <end position="258"/>
    </location>
</feature>
<feature type="region of interest" description="Disordered" evidence="1">
    <location>
        <begin position="1"/>
        <end position="182"/>
    </location>
</feature>
<evidence type="ECO:0000313" key="3">
    <source>
        <dbReference type="Proteomes" id="UP000041254"/>
    </source>
</evidence>
<name>A0A0G4GKQ1_VITBC</name>
<organism evidence="2 3">
    <name type="scientific">Vitrella brassicaformis (strain CCMP3155)</name>
    <dbReference type="NCBI Taxonomy" id="1169540"/>
    <lineage>
        <taxon>Eukaryota</taxon>
        <taxon>Sar</taxon>
        <taxon>Alveolata</taxon>
        <taxon>Colpodellida</taxon>
        <taxon>Vitrellaceae</taxon>
        <taxon>Vitrella</taxon>
    </lineage>
</organism>
<evidence type="ECO:0000313" key="2">
    <source>
        <dbReference type="EMBL" id="CEM30575.1"/>
    </source>
</evidence>
<keyword evidence="3" id="KW-1185">Reference proteome</keyword>
<sequence>MSQAPPRLDGLSYAGELDEHRAGDETRRHGGKGQVTWPQATDATPFFGDGASSKFERGYAEEVMSQTTDGSQRGSYVLSSSIVSSARPSLSERYPPVAAIDAGESHAAEESPKTAKSPKSSQRHSLPTFPTDLGGSCSPSSSQEASGDSASGGVGLGLGLILPGITNRRHTDGPVPSVPAYKWPYTDMTEEDFSGPPKEPKIRFQDPVVTAVHEYDAVEVHIEWPEPDECASWSSSASSSPLVQSETEGGGDDDDFALDAGWAKRLEKSSASLDGTLKLEPKSPKRRSVSASAKGDSSGSSTPVAVTSLFPASSKE</sequence>
<dbReference type="VEuPathDB" id="CryptoDB:Vbra_18147"/>
<accession>A0A0G4GKQ1</accession>
<feature type="compositionally biased region" description="Polar residues" evidence="1">
    <location>
        <begin position="64"/>
        <end position="74"/>
    </location>
</feature>
<dbReference type="AlphaFoldDB" id="A0A0G4GKQ1"/>
<feature type="compositionally biased region" description="Basic and acidic residues" evidence="1">
    <location>
        <begin position="17"/>
        <end position="28"/>
    </location>
</feature>
<dbReference type="EMBL" id="CDMY01000698">
    <property type="protein sequence ID" value="CEM30575.1"/>
    <property type="molecule type" value="Genomic_DNA"/>
</dbReference>
<protein>
    <submittedName>
        <fullName evidence="2">Uncharacterized protein</fullName>
    </submittedName>
</protein>
<feature type="compositionally biased region" description="Low complexity" evidence="1">
    <location>
        <begin position="138"/>
        <end position="149"/>
    </location>
</feature>
<feature type="compositionally biased region" description="Low complexity" evidence="1">
    <location>
        <begin position="75"/>
        <end position="91"/>
    </location>
</feature>